<dbReference type="Gene3D" id="2.30.110.10">
    <property type="entry name" value="Electron Transport, Fmn-binding Protein, Chain A"/>
    <property type="match status" value="1"/>
</dbReference>
<dbReference type="EMBL" id="JAFBBU010000001">
    <property type="protein sequence ID" value="MBM7473183.1"/>
    <property type="molecule type" value="Genomic_DNA"/>
</dbReference>
<feature type="domain" description="General stress protein FMN-binding split barrel" evidence="1">
    <location>
        <begin position="7"/>
        <end position="152"/>
    </location>
</feature>
<dbReference type="RefSeq" id="WP_205110432.1">
    <property type="nucleotide sequence ID" value="NZ_BAAAHT010000014.1"/>
</dbReference>
<dbReference type="InterPro" id="IPR012349">
    <property type="entry name" value="Split_barrel_FMN-bd"/>
</dbReference>
<dbReference type="InterPro" id="IPR038725">
    <property type="entry name" value="YdaG_split_barrel_FMN-bd"/>
</dbReference>
<dbReference type="SUPFAM" id="SSF50475">
    <property type="entry name" value="FMN-binding split barrel"/>
    <property type="match status" value="1"/>
</dbReference>
<dbReference type="InterPro" id="IPR052917">
    <property type="entry name" value="Stress-Dev_Protein"/>
</dbReference>
<dbReference type="PANTHER" id="PTHR34818">
    <property type="entry name" value="PROTEIN BLI-3"/>
    <property type="match status" value="1"/>
</dbReference>
<evidence type="ECO:0000313" key="2">
    <source>
        <dbReference type="EMBL" id="MBM7473183.1"/>
    </source>
</evidence>
<proteinExistence type="predicted"/>
<evidence type="ECO:0000313" key="3">
    <source>
        <dbReference type="Proteomes" id="UP000776164"/>
    </source>
</evidence>
<comment type="caution">
    <text evidence="2">The sequence shown here is derived from an EMBL/GenBank/DDBJ whole genome shotgun (WGS) entry which is preliminary data.</text>
</comment>
<organism evidence="2 3">
    <name type="scientific">Subtercola frigoramans</name>
    <dbReference type="NCBI Taxonomy" id="120298"/>
    <lineage>
        <taxon>Bacteria</taxon>
        <taxon>Bacillati</taxon>
        <taxon>Actinomycetota</taxon>
        <taxon>Actinomycetes</taxon>
        <taxon>Micrococcales</taxon>
        <taxon>Microbacteriaceae</taxon>
        <taxon>Subtercola</taxon>
    </lineage>
</organism>
<accession>A0ABS2L7V3</accession>
<dbReference type="PANTHER" id="PTHR34818:SF1">
    <property type="entry name" value="PROTEIN BLI-3"/>
    <property type="match status" value="1"/>
</dbReference>
<name>A0ABS2L7V3_9MICO</name>
<dbReference type="Proteomes" id="UP000776164">
    <property type="component" value="Unassembled WGS sequence"/>
</dbReference>
<protein>
    <submittedName>
        <fullName evidence="2">General stress protein 26</fullName>
    </submittedName>
</protein>
<reference evidence="2 3" key="1">
    <citation type="submission" date="2021-01" db="EMBL/GenBank/DDBJ databases">
        <title>Sequencing the genomes of 1000 actinobacteria strains.</title>
        <authorList>
            <person name="Klenk H.-P."/>
        </authorList>
    </citation>
    <scope>NUCLEOTIDE SEQUENCE [LARGE SCALE GENOMIC DNA]</scope>
    <source>
        <strain evidence="2 3">DSM 13057</strain>
    </source>
</reference>
<keyword evidence="3" id="KW-1185">Reference proteome</keyword>
<evidence type="ECO:0000259" key="1">
    <source>
        <dbReference type="Pfam" id="PF16242"/>
    </source>
</evidence>
<sequence>MAETNPEISKVAELVKGFRFAMMTTTDAGGKLVSRPMTVQEVEFDGDLWFIAAKDGNEISEIVANPGVNVSFSSNDTWVSVSGRAETVDDKARVKEYWNSFVEAWFPAGPDDPNVTLIKVTGDSAEYWDTPGGRIATVVSLVKSKLTGSSYDGGENEKVEL</sequence>
<dbReference type="Pfam" id="PF16242">
    <property type="entry name" value="Pyrid_ox_like"/>
    <property type="match status" value="1"/>
</dbReference>
<gene>
    <name evidence="2" type="ORF">JOE66_002817</name>
</gene>